<accession>A0A2J0YSK4</accession>
<dbReference type="SUPFAM" id="SSF50685">
    <property type="entry name" value="Barwin-like endoglucanases"/>
    <property type="match status" value="1"/>
</dbReference>
<dbReference type="Gene3D" id="2.40.40.10">
    <property type="entry name" value="RlpA-like domain"/>
    <property type="match status" value="1"/>
</dbReference>
<dbReference type="EMBL" id="NJGD01000144">
    <property type="protein sequence ID" value="PJR06449.1"/>
    <property type="molecule type" value="Genomic_DNA"/>
</dbReference>
<dbReference type="GO" id="GO:0008933">
    <property type="term" value="F:peptidoglycan lytic transglycosylase activity"/>
    <property type="evidence" value="ECO:0007669"/>
    <property type="project" value="TreeGrafter"/>
</dbReference>
<gene>
    <name evidence="2" type="ORF">CEJ86_33705</name>
</gene>
<dbReference type="Proteomes" id="UP000231987">
    <property type="component" value="Unassembled WGS sequence"/>
</dbReference>
<dbReference type="RefSeq" id="WP_198516982.1">
    <property type="nucleotide sequence ID" value="NZ_NJGD01000144.1"/>
</dbReference>
<feature type="domain" description="Lytic transglycosylase MltA" evidence="1">
    <location>
        <begin position="1"/>
        <end position="113"/>
    </location>
</feature>
<evidence type="ECO:0000259" key="1">
    <source>
        <dbReference type="SMART" id="SM00925"/>
    </source>
</evidence>
<evidence type="ECO:0000313" key="2">
    <source>
        <dbReference type="EMBL" id="PJR06449.1"/>
    </source>
</evidence>
<dbReference type="Gene3D" id="2.40.240.50">
    <property type="entry name" value="Barwin-like endoglucanases"/>
    <property type="match status" value="1"/>
</dbReference>
<dbReference type="CDD" id="cd14668">
    <property type="entry name" value="mlta_B"/>
    <property type="match status" value="1"/>
</dbReference>
<sequence length="135" mass="15235">QVKNGYLKPYKDRRDIEKKPATKKDSLLWLASAEDKFFLQIQGSGTVQLPDESIVHVGYAGNNGKPYVSIGKVLKESGELKKVSMETIRQWLADHPEKQEWLFNQNPRYIFFRENDEGAITAQGVPATAGRTLAV</sequence>
<organism evidence="2 3">
    <name type="scientific">Rhizobium meliloti</name>
    <name type="common">Ensifer meliloti</name>
    <name type="synonym">Sinorhizobium meliloti</name>
    <dbReference type="NCBI Taxonomy" id="382"/>
    <lineage>
        <taxon>Bacteria</taxon>
        <taxon>Pseudomonadati</taxon>
        <taxon>Pseudomonadota</taxon>
        <taxon>Alphaproteobacteria</taxon>
        <taxon>Hyphomicrobiales</taxon>
        <taxon>Rhizobiaceae</taxon>
        <taxon>Sinorhizobium/Ensifer group</taxon>
        <taxon>Sinorhizobium</taxon>
    </lineage>
</organism>
<dbReference type="InterPro" id="IPR005300">
    <property type="entry name" value="MltA_B"/>
</dbReference>
<name>A0A2J0YSK4_RHIML</name>
<dbReference type="GO" id="GO:0004553">
    <property type="term" value="F:hydrolase activity, hydrolyzing O-glycosyl compounds"/>
    <property type="evidence" value="ECO:0007669"/>
    <property type="project" value="InterPro"/>
</dbReference>
<feature type="non-terminal residue" evidence="2">
    <location>
        <position position="135"/>
    </location>
</feature>
<dbReference type="PANTHER" id="PTHR30124">
    <property type="entry name" value="MEMBRANE-BOUND LYTIC MUREIN TRANSGLYCOSYLASE A"/>
    <property type="match status" value="1"/>
</dbReference>
<reference evidence="2 3" key="1">
    <citation type="submission" date="2017-06" db="EMBL/GenBank/DDBJ databases">
        <title>Ensifer strains isolated from leguminous trees and herbs display diverse denitrification phenotypes with some acting as strong N2O sinks.</title>
        <authorList>
            <person name="Woliy K."/>
            <person name="Mania D."/>
            <person name="Bakken L.R."/>
            <person name="Frostegard A."/>
        </authorList>
    </citation>
    <scope>NUCLEOTIDE SEQUENCE [LARGE SCALE GENOMIC DNA]</scope>
    <source>
        <strain evidence="2 3">AC50a</strain>
    </source>
</reference>
<dbReference type="PANTHER" id="PTHR30124:SF0">
    <property type="entry name" value="MEMBRANE-BOUND LYTIC MUREIN TRANSGLYCOSYLASE A"/>
    <property type="match status" value="1"/>
</dbReference>
<protein>
    <submittedName>
        <fullName evidence="2">Murein transglycosylase</fullName>
    </submittedName>
</protein>
<dbReference type="AlphaFoldDB" id="A0A2J0YSK4"/>
<dbReference type="InterPro" id="IPR026044">
    <property type="entry name" value="MltA"/>
</dbReference>
<proteinExistence type="predicted"/>
<dbReference type="GO" id="GO:0009253">
    <property type="term" value="P:peptidoglycan catabolic process"/>
    <property type="evidence" value="ECO:0007669"/>
    <property type="project" value="TreeGrafter"/>
</dbReference>
<dbReference type="Pfam" id="PF03562">
    <property type="entry name" value="MltA"/>
    <property type="match status" value="1"/>
</dbReference>
<feature type="non-terminal residue" evidence="2">
    <location>
        <position position="1"/>
    </location>
</feature>
<dbReference type="SMART" id="SM00925">
    <property type="entry name" value="MltA"/>
    <property type="match status" value="1"/>
</dbReference>
<comment type="caution">
    <text evidence="2">The sequence shown here is derived from an EMBL/GenBank/DDBJ whole genome shotgun (WGS) entry which is preliminary data.</text>
</comment>
<evidence type="ECO:0000313" key="3">
    <source>
        <dbReference type="Proteomes" id="UP000231987"/>
    </source>
</evidence>
<dbReference type="InterPro" id="IPR036908">
    <property type="entry name" value="RlpA-like_sf"/>
</dbReference>